<evidence type="ECO:0000313" key="1">
    <source>
        <dbReference type="EMBL" id="SFH88010.1"/>
    </source>
</evidence>
<evidence type="ECO:0000313" key="2">
    <source>
        <dbReference type="Proteomes" id="UP000199287"/>
    </source>
</evidence>
<organism evidence="1 2">
    <name type="scientific">Tindallia magadiensis</name>
    <dbReference type="NCBI Taxonomy" id="69895"/>
    <lineage>
        <taxon>Bacteria</taxon>
        <taxon>Bacillati</taxon>
        <taxon>Bacillota</taxon>
        <taxon>Clostridia</taxon>
        <taxon>Peptostreptococcales</taxon>
        <taxon>Tindalliaceae</taxon>
        <taxon>Tindallia</taxon>
    </lineage>
</organism>
<keyword evidence="2" id="KW-1185">Reference proteome</keyword>
<proteinExistence type="predicted"/>
<gene>
    <name evidence="1" type="ORF">SAMN05192551_10426</name>
</gene>
<dbReference type="Proteomes" id="UP000199287">
    <property type="component" value="Unassembled WGS sequence"/>
</dbReference>
<dbReference type="EMBL" id="FOQA01000004">
    <property type="protein sequence ID" value="SFH88010.1"/>
    <property type="molecule type" value="Genomic_DNA"/>
</dbReference>
<reference evidence="2" key="1">
    <citation type="submission" date="2016-10" db="EMBL/GenBank/DDBJ databases">
        <authorList>
            <person name="Varghese N."/>
            <person name="Submissions S."/>
        </authorList>
    </citation>
    <scope>NUCLEOTIDE SEQUENCE [LARGE SCALE GENOMIC DNA]</scope>
    <source>
        <strain evidence="2">Z-7934</strain>
    </source>
</reference>
<sequence>MLLKNRRKWIIPLSFLLFILISLATLTVNGDFLSIESYPHSPSKQDEITPSDSIYSSEINMANKTY</sequence>
<accession>A0A1I3DMP8</accession>
<dbReference type="RefSeq" id="WP_093371365.1">
    <property type="nucleotide sequence ID" value="NZ_FOQA01000004.1"/>
</dbReference>
<dbReference type="AlphaFoldDB" id="A0A1I3DMP8"/>
<name>A0A1I3DMP8_9FIRM</name>
<protein>
    <submittedName>
        <fullName evidence="1">Uncharacterized protein</fullName>
    </submittedName>
</protein>